<organism evidence="2 3">
    <name type="scientific">Aquatica leii</name>
    <dbReference type="NCBI Taxonomy" id="1421715"/>
    <lineage>
        <taxon>Eukaryota</taxon>
        <taxon>Metazoa</taxon>
        <taxon>Ecdysozoa</taxon>
        <taxon>Arthropoda</taxon>
        <taxon>Hexapoda</taxon>
        <taxon>Insecta</taxon>
        <taxon>Pterygota</taxon>
        <taxon>Neoptera</taxon>
        <taxon>Endopterygota</taxon>
        <taxon>Coleoptera</taxon>
        <taxon>Polyphaga</taxon>
        <taxon>Elateriformia</taxon>
        <taxon>Elateroidea</taxon>
        <taxon>Lampyridae</taxon>
        <taxon>Luciolinae</taxon>
        <taxon>Aquatica</taxon>
    </lineage>
</organism>
<sequence>MHCVLLTKGIIFMLLLINAEEALIRTQKMLRTLEHDELYHNLHCGNKNHKTVKSPRESSNEPLPSIRCLALLLFQRF</sequence>
<dbReference type="Proteomes" id="UP001353858">
    <property type="component" value="Unassembled WGS sequence"/>
</dbReference>
<dbReference type="EMBL" id="JARPUR010000001">
    <property type="protein sequence ID" value="KAK4883977.1"/>
    <property type="molecule type" value="Genomic_DNA"/>
</dbReference>
<evidence type="ECO:0000313" key="2">
    <source>
        <dbReference type="EMBL" id="KAK4883977.1"/>
    </source>
</evidence>
<evidence type="ECO:0008006" key="4">
    <source>
        <dbReference type="Google" id="ProtNLM"/>
    </source>
</evidence>
<protein>
    <recommendedName>
        <fullName evidence="4">Secreted protein</fullName>
    </recommendedName>
</protein>
<evidence type="ECO:0000313" key="3">
    <source>
        <dbReference type="Proteomes" id="UP001353858"/>
    </source>
</evidence>
<accession>A0AAN7PEL8</accession>
<feature type="signal peptide" evidence="1">
    <location>
        <begin position="1"/>
        <end position="19"/>
    </location>
</feature>
<gene>
    <name evidence="2" type="ORF">RN001_000248</name>
</gene>
<name>A0AAN7PEL8_9COLE</name>
<proteinExistence type="predicted"/>
<keyword evidence="3" id="KW-1185">Reference proteome</keyword>
<evidence type="ECO:0000256" key="1">
    <source>
        <dbReference type="SAM" id="SignalP"/>
    </source>
</evidence>
<reference evidence="3" key="1">
    <citation type="submission" date="2023-01" db="EMBL/GenBank/DDBJ databases">
        <title>Key to firefly adult light organ development and bioluminescence: homeobox transcription factors regulate luciferase expression and transportation to peroxisome.</title>
        <authorList>
            <person name="Fu X."/>
        </authorList>
    </citation>
    <scope>NUCLEOTIDE SEQUENCE [LARGE SCALE GENOMIC DNA]</scope>
</reference>
<keyword evidence="1" id="KW-0732">Signal</keyword>
<dbReference type="AlphaFoldDB" id="A0AAN7PEL8"/>
<feature type="chain" id="PRO_5042864455" description="Secreted protein" evidence="1">
    <location>
        <begin position="20"/>
        <end position="77"/>
    </location>
</feature>
<comment type="caution">
    <text evidence="2">The sequence shown here is derived from an EMBL/GenBank/DDBJ whole genome shotgun (WGS) entry which is preliminary data.</text>
</comment>